<protein>
    <submittedName>
        <fullName evidence="1">Uncharacterized protein</fullName>
    </submittedName>
</protein>
<gene>
    <name evidence="1" type="ORF">SLEP1_g9385</name>
</gene>
<reference evidence="1 2" key="1">
    <citation type="journal article" date="2021" name="Commun. Biol.">
        <title>The genome of Shorea leprosula (Dipterocarpaceae) highlights the ecological relevance of drought in aseasonal tropical rainforests.</title>
        <authorList>
            <person name="Ng K.K.S."/>
            <person name="Kobayashi M.J."/>
            <person name="Fawcett J.A."/>
            <person name="Hatakeyama M."/>
            <person name="Paape T."/>
            <person name="Ng C.H."/>
            <person name="Ang C.C."/>
            <person name="Tnah L.H."/>
            <person name="Lee C.T."/>
            <person name="Nishiyama T."/>
            <person name="Sese J."/>
            <person name="O'Brien M.J."/>
            <person name="Copetti D."/>
            <person name="Mohd Noor M.I."/>
            <person name="Ong R.C."/>
            <person name="Putra M."/>
            <person name="Sireger I.Z."/>
            <person name="Indrioko S."/>
            <person name="Kosugi Y."/>
            <person name="Izuno A."/>
            <person name="Isagi Y."/>
            <person name="Lee S.L."/>
            <person name="Shimizu K.K."/>
        </authorList>
    </citation>
    <scope>NUCLEOTIDE SEQUENCE [LARGE SCALE GENOMIC DNA]</scope>
    <source>
        <strain evidence="1">214</strain>
    </source>
</reference>
<dbReference type="Proteomes" id="UP001054252">
    <property type="component" value="Unassembled WGS sequence"/>
</dbReference>
<name>A0AAV5I996_9ROSI</name>
<dbReference type="AlphaFoldDB" id="A0AAV5I996"/>
<sequence>MEPLGGGKIGDCWTPEAENGLSLKLEGTGFPTVVAGSLGTGTVPLAMEIGYSPGTTIHSL</sequence>
<organism evidence="1 2">
    <name type="scientific">Rubroshorea leprosula</name>
    <dbReference type="NCBI Taxonomy" id="152421"/>
    <lineage>
        <taxon>Eukaryota</taxon>
        <taxon>Viridiplantae</taxon>
        <taxon>Streptophyta</taxon>
        <taxon>Embryophyta</taxon>
        <taxon>Tracheophyta</taxon>
        <taxon>Spermatophyta</taxon>
        <taxon>Magnoliopsida</taxon>
        <taxon>eudicotyledons</taxon>
        <taxon>Gunneridae</taxon>
        <taxon>Pentapetalae</taxon>
        <taxon>rosids</taxon>
        <taxon>malvids</taxon>
        <taxon>Malvales</taxon>
        <taxon>Dipterocarpaceae</taxon>
        <taxon>Rubroshorea</taxon>
    </lineage>
</organism>
<dbReference type="EMBL" id="BPVZ01000009">
    <property type="protein sequence ID" value="GKU96116.1"/>
    <property type="molecule type" value="Genomic_DNA"/>
</dbReference>
<proteinExistence type="predicted"/>
<evidence type="ECO:0000313" key="1">
    <source>
        <dbReference type="EMBL" id="GKU96116.1"/>
    </source>
</evidence>
<evidence type="ECO:0000313" key="2">
    <source>
        <dbReference type="Proteomes" id="UP001054252"/>
    </source>
</evidence>
<keyword evidence="2" id="KW-1185">Reference proteome</keyword>
<accession>A0AAV5I996</accession>
<comment type="caution">
    <text evidence="1">The sequence shown here is derived from an EMBL/GenBank/DDBJ whole genome shotgun (WGS) entry which is preliminary data.</text>
</comment>